<reference evidence="3" key="1">
    <citation type="journal article" date="2012" name="Nat. Genet.">
        <title>Lifestyle transitions in plant pathogenic Colletotrichum fungi deciphered by genome and transcriptome analyses.</title>
        <authorList>
            <person name="O'Connell R.J."/>
            <person name="Thon M.R."/>
            <person name="Hacquard S."/>
            <person name="Amyotte S.G."/>
            <person name="Kleemann J."/>
            <person name="Torres M.F."/>
            <person name="Damm U."/>
            <person name="Buiate E.A."/>
            <person name="Epstein L."/>
            <person name="Alkan N."/>
            <person name="Altmueller J."/>
            <person name="Alvarado-Balderrama L."/>
            <person name="Bauser C.A."/>
            <person name="Becker C."/>
            <person name="Birren B.W."/>
            <person name="Chen Z."/>
            <person name="Choi J."/>
            <person name="Crouch J.A."/>
            <person name="Duvick J.P."/>
            <person name="Farman M.A."/>
            <person name="Gan P."/>
            <person name="Heiman D."/>
            <person name="Henrissat B."/>
            <person name="Howard R.J."/>
            <person name="Kabbage M."/>
            <person name="Koch C."/>
            <person name="Kracher B."/>
            <person name="Kubo Y."/>
            <person name="Law A.D."/>
            <person name="Lebrun M.-H."/>
            <person name="Lee Y.-H."/>
            <person name="Miyara I."/>
            <person name="Moore N."/>
            <person name="Neumann U."/>
            <person name="Nordstroem K."/>
            <person name="Panaccione D.G."/>
            <person name="Panstruga R."/>
            <person name="Place M."/>
            <person name="Proctor R.H."/>
            <person name="Prusky D."/>
            <person name="Rech G."/>
            <person name="Reinhardt R."/>
            <person name="Rollins J.A."/>
            <person name="Rounsley S."/>
            <person name="Schardl C.L."/>
            <person name="Schwartz D.C."/>
            <person name="Shenoy N."/>
            <person name="Shirasu K."/>
            <person name="Sikhakolli U.R."/>
            <person name="Stueber K."/>
            <person name="Sukno S.A."/>
            <person name="Sweigard J.A."/>
            <person name="Takano Y."/>
            <person name="Takahara H."/>
            <person name="Trail F."/>
            <person name="van der Does H.C."/>
            <person name="Voll L.M."/>
            <person name="Will I."/>
            <person name="Young S."/>
            <person name="Zeng Q."/>
            <person name="Zhang J."/>
            <person name="Zhou S."/>
            <person name="Dickman M.B."/>
            <person name="Schulze-Lefert P."/>
            <person name="Ver Loren van Themaat E."/>
            <person name="Ma L.-J."/>
            <person name="Vaillancourt L.J."/>
        </authorList>
    </citation>
    <scope>NUCLEOTIDE SEQUENCE [LARGE SCALE GENOMIC DNA]</scope>
    <source>
        <strain evidence="3">M1.001 / M2 / FGSC 10212</strain>
    </source>
</reference>
<protein>
    <submittedName>
        <fullName evidence="2">Uncharacterized protein</fullName>
    </submittedName>
</protein>
<name>E3QDC6_COLGM</name>
<dbReference type="AlphaFoldDB" id="E3QDC6"/>
<dbReference type="HOGENOM" id="CLU_2704654_0_0_1"/>
<gene>
    <name evidence="2" type="ORF">GLRG_04042</name>
</gene>
<keyword evidence="3" id="KW-1185">Reference proteome</keyword>
<accession>E3QDC6</accession>
<dbReference type="EMBL" id="GG697342">
    <property type="protein sequence ID" value="EFQ28898.1"/>
    <property type="molecule type" value="Genomic_DNA"/>
</dbReference>
<evidence type="ECO:0000256" key="1">
    <source>
        <dbReference type="SAM" id="MobiDB-lite"/>
    </source>
</evidence>
<dbReference type="Proteomes" id="UP000008782">
    <property type="component" value="Unassembled WGS sequence"/>
</dbReference>
<proteinExistence type="predicted"/>
<feature type="region of interest" description="Disordered" evidence="1">
    <location>
        <begin position="29"/>
        <end position="57"/>
    </location>
</feature>
<dbReference type="RefSeq" id="XP_008092918.1">
    <property type="nucleotide sequence ID" value="XM_008094727.1"/>
</dbReference>
<organism evidence="3">
    <name type="scientific">Colletotrichum graminicola (strain M1.001 / M2 / FGSC 10212)</name>
    <name type="common">Maize anthracnose fungus</name>
    <name type="synonym">Glomerella graminicola</name>
    <dbReference type="NCBI Taxonomy" id="645133"/>
    <lineage>
        <taxon>Eukaryota</taxon>
        <taxon>Fungi</taxon>
        <taxon>Dikarya</taxon>
        <taxon>Ascomycota</taxon>
        <taxon>Pezizomycotina</taxon>
        <taxon>Sordariomycetes</taxon>
        <taxon>Hypocreomycetidae</taxon>
        <taxon>Glomerellales</taxon>
        <taxon>Glomerellaceae</taxon>
        <taxon>Colletotrichum</taxon>
        <taxon>Colletotrichum graminicola species complex</taxon>
    </lineage>
</organism>
<sequence length="73" mass="7855">MAQRCHRFAAVTSSRETFKPFSASSLLPSAVSKTTTTKESSPAGADPQVAPAMNERPALVYPPETRTMAYHVS</sequence>
<evidence type="ECO:0000313" key="2">
    <source>
        <dbReference type="EMBL" id="EFQ28898.1"/>
    </source>
</evidence>
<dbReference type="GeneID" id="24409407"/>
<feature type="compositionally biased region" description="Polar residues" evidence="1">
    <location>
        <begin position="29"/>
        <end position="40"/>
    </location>
</feature>
<evidence type="ECO:0000313" key="3">
    <source>
        <dbReference type="Proteomes" id="UP000008782"/>
    </source>
</evidence>
<dbReference type="VEuPathDB" id="FungiDB:GLRG_04042"/>